<dbReference type="Proteomes" id="UP000030147">
    <property type="component" value="Unassembled WGS sequence"/>
</dbReference>
<evidence type="ECO:0000259" key="7">
    <source>
        <dbReference type="Pfam" id="PF13249"/>
    </source>
</evidence>
<keyword evidence="3" id="KW-0677">Repeat</keyword>
<evidence type="ECO:0000259" key="6">
    <source>
        <dbReference type="Pfam" id="PF13243"/>
    </source>
</evidence>
<dbReference type="STRING" id="1385514.N782_18020"/>
<comment type="caution">
    <text evidence="8">The sequence shown here is derived from an EMBL/GenBank/DDBJ whole genome shotgun (WGS) entry which is preliminary data.</text>
</comment>
<evidence type="ECO:0000313" key="8">
    <source>
        <dbReference type="EMBL" id="KGP71583.1"/>
    </source>
</evidence>
<dbReference type="InterPro" id="IPR008930">
    <property type="entry name" value="Terpenoid_cyclase/PrenylTrfase"/>
</dbReference>
<feature type="domain" description="Squalene cyclase C-terminal" evidence="6">
    <location>
        <begin position="304"/>
        <end position="620"/>
    </location>
</feature>
<keyword evidence="4" id="KW-0413">Isomerase</keyword>
<dbReference type="PANTHER" id="PTHR11764">
    <property type="entry name" value="TERPENE CYCLASE/MUTASE FAMILY MEMBER"/>
    <property type="match status" value="1"/>
</dbReference>
<reference evidence="8 9" key="1">
    <citation type="journal article" date="2015" name="Stand. Genomic Sci.">
        <title>High quality draft genome sequence of the moderately halophilic bacterium Pontibacillus yanchengensis Y32(T) and comparison among Pontibacillus genomes.</title>
        <authorList>
            <person name="Huang J."/>
            <person name="Qiao Z.X."/>
            <person name="Tang J.W."/>
            <person name="Wang G."/>
        </authorList>
    </citation>
    <scope>NUCLEOTIDE SEQUENCE [LARGE SCALE GENOMIC DNA]</scope>
    <source>
        <strain evidence="8 9">Y32</strain>
    </source>
</reference>
<dbReference type="GO" id="GO:0016104">
    <property type="term" value="P:triterpenoid biosynthetic process"/>
    <property type="evidence" value="ECO:0007669"/>
    <property type="project" value="InterPro"/>
</dbReference>
<dbReference type="InterPro" id="IPR032696">
    <property type="entry name" value="SQ_cyclase_C"/>
</dbReference>
<dbReference type="InterPro" id="IPR002365">
    <property type="entry name" value="Terpene_synthase_CS"/>
</dbReference>
<evidence type="ECO:0000256" key="5">
    <source>
        <dbReference type="SAM" id="Phobius"/>
    </source>
</evidence>
<dbReference type="Pfam" id="PF13243">
    <property type="entry name" value="SQHop_cyclase_C"/>
    <property type="match status" value="1"/>
</dbReference>
<organism evidence="8 9">
    <name type="scientific">Pontibacillus yanchengensis Y32</name>
    <dbReference type="NCBI Taxonomy" id="1385514"/>
    <lineage>
        <taxon>Bacteria</taxon>
        <taxon>Bacillati</taxon>
        <taxon>Bacillota</taxon>
        <taxon>Bacilli</taxon>
        <taxon>Bacillales</taxon>
        <taxon>Bacillaceae</taxon>
        <taxon>Pontibacillus</taxon>
    </lineage>
</organism>
<evidence type="ECO:0000313" key="9">
    <source>
        <dbReference type="Proteomes" id="UP000030147"/>
    </source>
</evidence>
<dbReference type="NCBIfam" id="TIGR01787">
    <property type="entry name" value="squalene_cyclas"/>
    <property type="match status" value="1"/>
</dbReference>
<evidence type="ECO:0000256" key="3">
    <source>
        <dbReference type="ARBA" id="ARBA00022737"/>
    </source>
</evidence>
<name>A0A0A2TAY8_9BACI</name>
<feature type="domain" description="Squalene cyclase N-terminal" evidence="7">
    <location>
        <begin position="14"/>
        <end position="290"/>
    </location>
</feature>
<dbReference type="PROSITE" id="PS01074">
    <property type="entry name" value="TERPENE_SYNTHASES"/>
    <property type="match status" value="1"/>
</dbReference>
<sequence>MKDQFYKERDRLIEKIKSLQTESGSWHLCFENSLLTDAFTIILYKTLKVKDDDFIAALAERIASKQLSNGAWKLYHDEDDGNVSLTINAYYALLFSGFKSKKDPLMKKASSFIKENGGLMRANTMTKLMLAVTGQLPWSNLPSIPIELLLIPKSFPLSFYDFVGYARVHLAPIVILMNSQFRLTTKDTPDLSDLLLYDSRIVEDSHNKTRFLKGWINDSLSYLSDFQEKTNDKAVSKAKKYMVERIEPNGLLYGYFLSSFYMVFALLALNYRKQDPLIKKALAGIKTLICSPKSHSIHIQNSPSTVWDTALLSSALQLVGVDHTDEHIQQANYYLLSRQHFRYGDWSFHNPNTLPGGWGFSDVNTMEPDVDDTTAALRSLKNLVYEQNKYRSEWNRGLKWVLSMQNDDGGWPAFEKNTNKQLLTLLPIDGADVASVDLSTPDLTGRTLQFLGDYASLPKDHPQIKSGVNWMLDHQRTDGSWYGRWGICYIYGTWAAVTGLKASGLSDAHPSIKLAKEWLERIQNEDGGWGESCRSDQEGMYIPLKASTPSQTAWALEALIATSPQPTKVIDRGMTALLNSLKQKDWTYSYPTGAALPGQFYIYYHSYNYVWPLQTIAKYCNKYLT</sequence>
<dbReference type="Gene3D" id="1.50.10.20">
    <property type="match status" value="2"/>
</dbReference>
<accession>A0A0A2TAY8</accession>
<dbReference type="SFLD" id="SFLDG01016">
    <property type="entry name" value="Prenyltransferase_Like_2"/>
    <property type="match status" value="1"/>
</dbReference>
<comment type="pathway">
    <text evidence="1">Secondary metabolite biosynthesis; hopanoid biosynthesis.</text>
</comment>
<keyword evidence="5" id="KW-0812">Transmembrane</keyword>
<dbReference type="InterPro" id="IPR006400">
    <property type="entry name" value="Hopene-cyclase"/>
</dbReference>
<dbReference type="UniPathway" id="UPA00337"/>
<dbReference type="EMBL" id="AVBF01000056">
    <property type="protein sequence ID" value="KGP71583.1"/>
    <property type="molecule type" value="Genomic_DNA"/>
</dbReference>
<dbReference type="GO" id="GO:0005811">
    <property type="term" value="C:lipid droplet"/>
    <property type="evidence" value="ECO:0007669"/>
    <property type="project" value="InterPro"/>
</dbReference>
<keyword evidence="9" id="KW-1185">Reference proteome</keyword>
<gene>
    <name evidence="8" type="ORF">N782_18020</name>
</gene>
<keyword evidence="5" id="KW-1133">Transmembrane helix</keyword>
<dbReference type="GO" id="GO:0016866">
    <property type="term" value="F:intramolecular transferase activity"/>
    <property type="evidence" value="ECO:0007669"/>
    <property type="project" value="InterPro"/>
</dbReference>
<protein>
    <submittedName>
        <fullName evidence="8">Squalene-hopene cyclase</fullName>
    </submittedName>
</protein>
<comment type="similarity">
    <text evidence="2">Belongs to the terpene cyclase/mutase family.</text>
</comment>
<feature type="transmembrane region" description="Helical" evidence="5">
    <location>
        <begin position="252"/>
        <end position="271"/>
    </location>
</feature>
<dbReference type="NCBIfam" id="TIGR01507">
    <property type="entry name" value="hopene_cyclase"/>
    <property type="match status" value="1"/>
</dbReference>
<evidence type="ECO:0000256" key="1">
    <source>
        <dbReference type="ARBA" id="ARBA00004999"/>
    </source>
</evidence>
<dbReference type="PANTHER" id="PTHR11764:SF20">
    <property type="entry name" value="LANOSTEROL SYNTHASE"/>
    <property type="match status" value="1"/>
</dbReference>
<dbReference type="InterPro" id="IPR018333">
    <property type="entry name" value="Squalene_cyclase"/>
</dbReference>
<dbReference type="OrthoDB" id="9758578at2"/>
<evidence type="ECO:0000256" key="4">
    <source>
        <dbReference type="ARBA" id="ARBA00023235"/>
    </source>
</evidence>
<dbReference type="eggNOG" id="COG1657">
    <property type="taxonomic scope" value="Bacteria"/>
</dbReference>
<dbReference type="InterPro" id="IPR032697">
    <property type="entry name" value="SQ_cyclase_N"/>
</dbReference>
<dbReference type="Pfam" id="PF13249">
    <property type="entry name" value="SQHop_cyclase_N"/>
    <property type="match status" value="1"/>
</dbReference>
<dbReference type="AlphaFoldDB" id="A0A0A2TAY8"/>
<dbReference type="RefSeq" id="WP_036822461.1">
    <property type="nucleotide sequence ID" value="NZ_AVBF01000056.1"/>
</dbReference>
<keyword evidence="5" id="KW-0472">Membrane</keyword>
<evidence type="ECO:0000256" key="2">
    <source>
        <dbReference type="ARBA" id="ARBA00009755"/>
    </source>
</evidence>
<dbReference type="SUPFAM" id="SSF48239">
    <property type="entry name" value="Terpenoid cyclases/Protein prenyltransferases"/>
    <property type="match status" value="2"/>
</dbReference>
<proteinExistence type="inferred from homology"/>